<keyword evidence="6" id="KW-0963">Cytoplasm</keyword>
<dbReference type="Gene3D" id="2.170.150.20">
    <property type="entry name" value="Peptide methionine sulfoxide reductase"/>
    <property type="match status" value="2"/>
</dbReference>
<evidence type="ECO:0000313" key="19">
    <source>
        <dbReference type="Proteomes" id="UP000759131"/>
    </source>
</evidence>
<evidence type="ECO:0000313" key="18">
    <source>
        <dbReference type="EMBL" id="CAD7634862.1"/>
    </source>
</evidence>
<evidence type="ECO:0000259" key="17">
    <source>
        <dbReference type="PROSITE" id="PS51790"/>
    </source>
</evidence>
<evidence type="ECO:0000256" key="16">
    <source>
        <dbReference type="ARBA" id="ARBA00048488"/>
    </source>
</evidence>
<dbReference type="Pfam" id="PF01641">
    <property type="entry name" value="SelR"/>
    <property type="match status" value="2"/>
</dbReference>
<comment type="catalytic activity">
    <reaction evidence="16">
        <text>L-methionyl-[protein] + [thioredoxin]-disulfide + H2O = L-methionyl-(R)-S-oxide-[protein] + [thioredoxin]-dithiol</text>
        <dbReference type="Rhea" id="RHEA:24164"/>
        <dbReference type="Rhea" id="RHEA-COMP:10698"/>
        <dbReference type="Rhea" id="RHEA-COMP:10700"/>
        <dbReference type="Rhea" id="RHEA-COMP:12313"/>
        <dbReference type="Rhea" id="RHEA-COMP:12314"/>
        <dbReference type="ChEBI" id="CHEBI:15377"/>
        <dbReference type="ChEBI" id="CHEBI:16044"/>
        <dbReference type="ChEBI" id="CHEBI:29950"/>
        <dbReference type="ChEBI" id="CHEBI:45764"/>
        <dbReference type="ChEBI" id="CHEBI:50058"/>
        <dbReference type="EC" id="1.8.4.12"/>
    </reaction>
</comment>
<keyword evidence="8" id="KW-0479">Metal-binding</keyword>
<dbReference type="InterPro" id="IPR011057">
    <property type="entry name" value="Mss4-like_sf"/>
</dbReference>
<dbReference type="GO" id="GO:0045087">
    <property type="term" value="P:innate immune response"/>
    <property type="evidence" value="ECO:0007669"/>
    <property type="project" value="UniProtKB-KW"/>
</dbReference>
<dbReference type="EMBL" id="CAJPIZ010015484">
    <property type="protein sequence ID" value="CAG2115292.1"/>
    <property type="molecule type" value="Genomic_DNA"/>
</dbReference>
<dbReference type="AlphaFoldDB" id="A0A7R9L6F6"/>
<gene>
    <name evidence="18" type="ORF">OSB1V03_LOCUS15256</name>
</gene>
<sequence>MSFCSWKSEEVYRDFYRTGIYVCSLCDHQLFSSVTKFSHHSPWPAFTETILANSVTRRPEMGDGYVGRSALKVVCGKCGNGLGHEFLKGGPDGNWNKEEIYRDFWKCGIYVCSKCDHRLFSSATKYRHHSPWPAFSDVLANDSIGRRRDLGEGFVSRLAFKLTCGKCGAGLGHELVNEGPEGKSRF</sequence>
<feature type="domain" description="MsrB" evidence="17">
    <location>
        <begin position="1"/>
        <end position="113"/>
    </location>
</feature>
<evidence type="ECO:0000256" key="12">
    <source>
        <dbReference type="ARBA" id="ARBA00023002"/>
    </source>
</evidence>
<evidence type="ECO:0000256" key="5">
    <source>
        <dbReference type="ARBA" id="ARBA00012499"/>
    </source>
</evidence>
<keyword evidence="13" id="KW-0206">Cytoskeleton</keyword>
<name>A0A7R9L6F6_9ACAR</name>
<dbReference type="PANTHER" id="PTHR46755:SF5">
    <property type="entry name" value="METHIONINE-R-SULFOXIDE REDUCTASE B1"/>
    <property type="match status" value="1"/>
</dbReference>
<evidence type="ECO:0000256" key="2">
    <source>
        <dbReference type="ARBA" id="ARBA00004123"/>
    </source>
</evidence>
<dbReference type="EMBL" id="OC870059">
    <property type="protein sequence ID" value="CAD7634862.1"/>
    <property type="molecule type" value="Genomic_DNA"/>
</dbReference>
<keyword evidence="10" id="KW-0391">Immunity</keyword>
<organism evidence="18">
    <name type="scientific">Medioppia subpectinata</name>
    <dbReference type="NCBI Taxonomy" id="1979941"/>
    <lineage>
        <taxon>Eukaryota</taxon>
        <taxon>Metazoa</taxon>
        <taxon>Ecdysozoa</taxon>
        <taxon>Arthropoda</taxon>
        <taxon>Chelicerata</taxon>
        <taxon>Arachnida</taxon>
        <taxon>Acari</taxon>
        <taxon>Acariformes</taxon>
        <taxon>Sarcoptiformes</taxon>
        <taxon>Oribatida</taxon>
        <taxon>Brachypylina</taxon>
        <taxon>Oppioidea</taxon>
        <taxon>Oppiidae</taxon>
        <taxon>Medioppia</taxon>
    </lineage>
</organism>
<keyword evidence="14" id="KW-0539">Nucleus</keyword>
<accession>A0A7R9L6F6</accession>
<evidence type="ECO:0000256" key="3">
    <source>
        <dbReference type="ARBA" id="ARBA00004245"/>
    </source>
</evidence>
<keyword evidence="19" id="KW-1185">Reference proteome</keyword>
<dbReference type="GO" id="GO:0005634">
    <property type="term" value="C:nucleus"/>
    <property type="evidence" value="ECO:0007669"/>
    <property type="project" value="UniProtKB-SubCell"/>
</dbReference>
<proteinExistence type="inferred from homology"/>
<evidence type="ECO:0000256" key="10">
    <source>
        <dbReference type="ARBA" id="ARBA00022859"/>
    </source>
</evidence>
<dbReference type="InterPro" id="IPR052150">
    <property type="entry name" value="MsrB_Met_sulfoxide_reductase"/>
</dbReference>
<dbReference type="OrthoDB" id="44061at2759"/>
<evidence type="ECO:0000256" key="15">
    <source>
        <dbReference type="ARBA" id="ARBA00046083"/>
    </source>
</evidence>
<evidence type="ECO:0000256" key="4">
    <source>
        <dbReference type="ARBA" id="ARBA00007174"/>
    </source>
</evidence>
<dbReference type="SUPFAM" id="SSF51316">
    <property type="entry name" value="Mss4-like"/>
    <property type="match status" value="2"/>
</dbReference>
<evidence type="ECO:0000256" key="6">
    <source>
        <dbReference type="ARBA" id="ARBA00022490"/>
    </source>
</evidence>
<evidence type="ECO:0000256" key="9">
    <source>
        <dbReference type="ARBA" id="ARBA00022833"/>
    </source>
</evidence>
<dbReference type="GO" id="GO:0005856">
    <property type="term" value="C:cytoskeleton"/>
    <property type="evidence" value="ECO:0007669"/>
    <property type="project" value="UniProtKB-SubCell"/>
</dbReference>
<evidence type="ECO:0000256" key="1">
    <source>
        <dbReference type="ARBA" id="ARBA00001947"/>
    </source>
</evidence>
<evidence type="ECO:0000256" key="8">
    <source>
        <dbReference type="ARBA" id="ARBA00022723"/>
    </source>
</evidence>
<dbReference type="EC" id="1.8.4.12" evidence="5"/>
<reference evidence="18" key="1">
    <citation type="submission" date="2020-11" db="EMBL/GenBank/DDBJ databases">
        <authorList>
            <person name="Tran Van P."/>
        </authorList>
    </citation>
    <scope>NUCLEOTIDE SEQUENCE</scope>
</reference>
<dbReference type="GO" id="GO:0046872">
    <property type="term" value="F:metal ion binding"/>
    <property type="evidence" value="ECO:0007669"/>
    <property type="project" value="UniProtKB-KW"/>
</dbReference>
<evidence type="ECO:0000256" key="7">
    <source>
        <dbReference type="ARBA" id="ARBA00022588"/>
    </source>
</evidence>
<feature type="domain" description="MsrB" evidence="17">
    <location>
        <begin position="109"/>
        <end position="186"/>
    </location>
</feature>
<keyword evidence="9" id="KW-0862">Zinc</keyword>
<dbReference type="PROSITE" id="PS51790">
    <property type="entry name" value="MSRB"/>
    <property type="match status" value="2"/>
</dbReference>
<keyword evidence="7" id="KW-0399">Innate immunity</keyword>
<keyword evidence="12" id="KW-0560">Oxidoreductase</keyword>
<dbReference type="GO" id="GO:0030091">
    <property type="term" value="P:protein repair"/>
    <property type="evidence" value="ECO:0007669"/>
    <property type="project" value="TreeGrafter"/>
</dbReference>
<protein>
    <recommendedName>
        <fullName evidence="5">peptide-methionine (R)-S-oxide reductase</fullName>
        <ecNumber evidence="5">1.8.4.12</ecNumber>
    </recommendedName>
</protein>
<comment type="function">
    <text evidence="15">Methionine-sulfoxide reductase that specifically reduces methionine (R)-sulfoxide back to methionine. While in many cases, methionine oxidation is the result of random oxidation following oxidative stress, methionine oxidation is also a post-translational modification that takes place on specific residue. Acts as a regulator of actin assembly by reducing methionine (R)-sulfoxide mediated by MICALs (MICAL1, MICAL2 or MICAL3) on actin, thereby promoting filament repolymerization. Plays a role in innate immunity by reducing oxidized actin, leading to actin repolymerization in macrophages.</text>
</comment>
<comment type="similarity">
    <text evidence="4">Belongs to the MsrB Met sulfoxide reductase family.</text>
</comment>
<evidence type="ECO:0000256" key="14">
    <source>
        <dbReference type="ARBA" id="ARBA00023242"/>
    </source>
</evidence>
<evidence type="ECO:0000256" key="11">
    <source>
        <dbReference type="ARBA" id="ARBA00022933"/>
    </source>
</evidence>
<comment type="cofactor">
    <cofactor evidence="1">
        <name>Zn(2+)</name>
        <dbReference type="ChEBI" id="CHEBI:29105"/>
    </cofactor>
</comment>
<evidence type="ECO:0000256" key="13">
    <source>
        <dbReference type="ARBA" id="ARBA00023212"/>
    </source>
</evidence>
<comment type="subcellular location">
    <subcellularLocation>
        <location evidence="3">Cytoplasm</location>
        <location evidence="3">Cytoskeleton</location>
    </subcellularLocation>
    <subcellularLocation>
        <location evidence="2">Nucleus</location>
    </subcellularLocation>
</comment>
<dbReference type="GO" id="GO:0033743">
    <property type="term" value="F:peptide-methionine (R)-S-oxide reductase activity"/>
    <property type="evidence" value="ECO:0007669"/>
    <property type="project" value="UniProtKB-EC"/>
</dbReference>
<keyword evidence="11" id="KW-0712">Selenocysteine</keyword>
<dbReference type="InterPro" id="IPR002579">
    <property type="entry name" value="Met_Sox_Rdtase_MsrB_dom"/>
</dbReference>
<dbReference type="Proteomes" id="UP000759131">
    <property type="component" value="Unassembled WGS sequence"/>
</dbReference>
<dbReference type="PANTHER" id="PTHR46755">
    <property type="entry name" value="METHIONINE-R-SULFOXIDE REDUCTASE B1"/>
    <property type="match status" value="1"/>
</dbReference>